<proteinExistence type="predicted"/>
<dbReference type="Gene3D" id="3.40.190.10">
    <property type="entry name" value="Periplasmic binding protein-like II"/>
    <property type="match status" value="1"/>
</dbReference>
<evidence type="ECO:0000313" key="2">
    <source>
        <dbReference type="EMBL" id="HIS93004.1"/>
    </source>
</evidence>
<evidence type="ECO:0000313" key="3">
    <source>
        <dbReference type="Proteomes" id="UP000824140"/>
    </source>
</evidence>
<name>A0A9D1G0S4_9FIRM</name>
<dbReference type="AlphaFoldDB" id="A0A9D1G0S4"/>
<dbReference type="SUPFAM" id="SSF53850">
    <property type="entry name" value="Periplasmic binding protein-like II"/>
    <property type="match status" value="1"/>
</dbReference>
<dbReference type="EMBL" id="DVJN01000167">
    <property type="protein sequence ID" value="HIS93004.1"/>
    <property type="molecule type" value="Genomic_DNA"/>
</dbReference>
<evidence type="ECO:0000256" key="1">
    <source>
        <dbReference type="SAM" id="SignalP"/>
    </source>
</evidence>
<sequence>MKRSLLRTGTVLLAIALALCGGVSASALTVQASFNNPLIEEAGQAFAGDAVKILESGQNVLQSMLSQSDAIDIYILNSSGQEYDSIFARRYMCDLSGNAAIAAFTGQLYPQIQEVVAQDGAIYGVPLALYPSEGIACNRALLEEMNLALPTTWEEYFQLLLDLPELLGGYDDVYVFEPYLTRDMVRGVLLRSFTGAYIDCVSQEGKEFRFDTEAFKTVLHLFERIDFAGLRIPEDGQSVLYAYDMANVLFEMESTSMQSDMETLLLRLEEGDS</sequence>
<accession>A0A9D1G0S4</accession>
<dbReference type="InterPro" id="IPR050490">
    <property type="entry name" value="Bact_solute-bd_prot1"/>
</dbReference>
<keyword evidence="1" id="KW-0732">Signal</keyword>
<dbReference type="PANTHER" id="PTHR43649">
    <property type="entry name" value="ARABINOSE-BINDING PROTEIN-RELATED"/>
    <property type="match status" value="1"/>
</dbReference>
<gene>
    <name evidence="2" type="ORF">IAA84_08330</name>
</gene>
<reference evidence="2" key="1">
    <citation type="submission" date="2020-10" db="EMBL/GenBank/DDBJ databases">
        <authorList>
            <person name="Gilroy R."/>
        </authorList>
    </citation>
    <scope>NUCLEOTIDE SEQUENCE</scope>
    <source>
        <strain evidence="2">13766</strain>
    </source>
</reference>
<protein>
    <submittedName>
        <fullName evidence="2">Extracellular solute-binding protein</fullName>
    </submittedName>
</protein>
<feature type="signal peptide" evidence="1">
    <location>
        <begin position="1"/>
        <end position="27"/>
    </location>
</feature>
<feature type="non-terminal residue" evidence="2">
    <location>
        <position position="273"/>
    </location>
</feature>
<feature type="chain" id="PRO_5039016663" evidence="1">
    <location>
        <begin position="28"/>
        <end position="273"/>
    </location>
</feature>
<dbReference type="Proteomes" id="UP000824140">
    <property type="component" value="Unassembled WGS sequence"/>
</dbReference>
<reference evidence="2" key="2">
    <citation type="journal article" date="2021" name="PeerJ">
        <title>Extensive microbial diversity within the chicken gut microbiome revealed by metagenomics and culture.</title>
        <authorList>
            <person name="Gilroy R."/>
            <person name="Ravi A."/>
            <person name="Getino M."/>
            <person name="Pursley I."/>
            <person name="Horton D.L."/>
            <person name="Alikhan N.F."/>
            <person name="Baker D."/>
            <person name="Gharbi K."/>
            <person name="Hall N."/>
            <person name="Watson M."/>
            <person name="Adriaenssens E.M."/>
            <person name="Foster-Nyarko E."/>
            <person name="Jarju S."/>
            <person name="Secka A."/>
            <person name="Antonio M."/>
            <person name="Oren A."/>
            <person name="Chaudhuri R.R."/>
            <person name="La Ragione R."/>
            <person name="Hildebrand F."/>
            <person name="Pallen M.J."/>
        </authorList>
    </citation>
    <scope>NUCLEOTIDE SEQUENCE</scope>
    <source>
        <strain evidence="2">13766</strain>
    </source>
</reference>
<comment type="caution">
    <text evidence="2">The sequence shown here is derived from an EMBL/GenBank/DDBJ whole genome shotgun (WGS) entry which is preliminary data.</text>
</comment>
<organism evidence="2 3">
    <name type="scientific">Candidatus Alectryocaccomicrobium excrementavium</name>
    <dbReference type="NCBI Taxonomy" id="2840668"/>
    <lineage>
        <taxon>Bacteria</taxon>
        <taxon>Bacillati</taxon>
        <taxon>Bacillota</taxon>
        <taxon>Clostridia</taxon>
        <taxon>Candidatus Alectryocaccomicrobium</taxon>
    </lineage>
</organism>